<evidence type="ECO:0000313" key="3">
    <source>
        <dbReference type="Proteomes" id="UP000245535"/>
    </source>
</evidence>
<reference evidence="2 3" key="1">
    <citation type="submission" date="2018-03" db="EMBL/GenBank/DDBJ databases">
        <title>Genomic Encyclopedia of Archaeal and Bacterial Type Strains, Phase II (KMG-II): from individual species to whole genera.</title>
        <authorList>
            <person name="Goeker M."/>
        </authorList>
    </citation>
    <scope>NUCLEOTIDE SEQUENCE [LARGE SCALE GENOMIC DNA]</scope>
    <source>
        <strain evidence="2 3">DSM 28229</strain>
    </source>
</reference>
<gene>
    <name evidence="2" type="ORF">BC781_102841</name>
</gene>
<organism evidence="2 3">
    <name type="scientific">Sediminitomix flava</name>
    <dbReference type="NCBI Taxonomy" id="379075"/>
    <lineage>
        <taxon>Bacteria</taxon>
        <taxon>Pseudomonadati</taxon>
        <taxon>Bacteroidota</taxon>
        <taxon>Cytophagia</taxon>
        <taxon>Cytophagales</taxon>
        <taxon>Flammeovirgaceae</taxon>
        <taxon>Sediminitomix</taxon>
    </lineage>
</organism>
<dbReference type="InterPro" id="IPR028098">
    <property type="entry name" value="Glyco_trans_4-like_N"/>
</dbReference>
<feature type="domain" description="Glycosyltransferase subfamily 4-like N-terminal" evidence="1">
    <location>
        <begin position="70"/>
        <end position="189"/>
    </location>
</feature>
<dbReference type="OrthoDB" id="1220440at2"/>
<comment type="caution">
    <text evidence="2">The sequence shown here is derived from an EMBL/GenBank/DDBJ whole genome shotgun (WGS) entry which is preliminary data.</text>
</comment>
<evidence type="ECO:0000259" key="1">
    <source>
        <dbReference type="Pfam" id="PF13439"/>
    </source>
</evidence>
<dbReference type="Pfam" id="PF13439">
    <property type="entry name" value="Glyco_transf_4"/>
    <property type="match status" value="1"/>
</dbReference>
<protein>
    <submittedName>
        <fullName evidence="2">Glycosyltransferase involved in cell wall biosynthesis</fullName>
    </submittedName>
</protein>
<evidence type="ECO:0000313" key="2">
    <source>
        <dbReference type="EMBL" id="PWJ43292.1"/>
    </source>
</evidence>
<dbReference type="GO" id="GO:0016757">
    <property type="term" value="F:glycosyltransferase activity"/>
    <property type="evidence" value="ECO:0007669"/>
    <property type="project" value="UniProtKB-ARBA"/>
</dbReference>
<dbReference type="SUPFAM" id="SSF53756">
    <property type="entry name" value="UDP-Glycosyltransferase/glycogen phosphorylase"/>
    <property type="match status" value="1"/>
</dbReference>
<keyword evidence="3" id="KW-1185">Reference proteome</keyword>
<dbReference type="RefSeq" id="WP_109617717.1">
    <property type="nucleotide sequence ID" value="NZ_QGDO01000002.1"/>
</dbReference>
<dbReference type="Gene3D" id="3.40.50.2000">
    <property type="entry name" value="Glycogen Phosphorylase B"/>
    <property type="match status" value="2"/>
</dbReference>
<name>A0A315ZDA2_SEDFL</name>
<dbReference type="Proteomes" id="UP000245535">
    <property type="component" value="Unassembled WGS sequence"/>
</dbReference>
<sequence>MKVLFIGYWGAKEGLSVATIYPHLRILSSFEHIKEIYYVSIERDNIDVNINFNIPKLIHLPLYSGHTLKDKLKDFTSFPAELIRFVQTKSIDKIICRGAPAGALGYLIHKKTTVPYYVESFEPHADYMLEAGVWSKWNPKYILEKYWEKKQKDTAKGLMPVSNAYKNHLVEEGISMDKIHTIPCCVDLDTFNYKHEDHISIRSQLNISMDSVVGVYVGKFGGIYYEEEAFQLFKAFFEYYQERAYLIILTPQEELCQEYFTQYSIPTEQTKVGLVEHSDVPKYLSASNFAFSLHKPSPSKIGISPIKNGEYWANGLPIIIPDGIGDDSRIVREEKIGCVLDTKNHSIFEDLDHSFLNRSNQQRSSLSLVAKKYRSFEVSEEVYKLVYGM</sequence>
<dbReference type="EMBL" id="QGDO01000002">
    <property type="protein sequence ID" value="PWJ43292.1"/>
    <property type="molecule type" value="Genomic_DNA"/>
</dbReference>
<proteinExistence type="predicted"/>
<dbReference type="AlphaFoldDB" id="A0A315ZDA2"/>
<keyword evidence="2" id="KW-0808">Transferase</keyword>
<accession>A0A315ZDA2</accession>